<dbReference type="InterPro" id="IPR050176">
    <property type="entry name" value="LTTR"/>
</dbReference>
<evidence type="ECO:0000313" key="6">
    <source>
        <dbReference type="EMBL" id="NMR20502.1"/>
    </source>
</evidence>
<dbReference type="GO" id="GO:0003700">
    <property type="term" value="F:DNA-binding transcription factor activity"/>
    <property type="evidence" value="ECO:0007669"/>
    <property type="project" value="InterPro"/>
</dbReference>
<dbReference type="AlphaFoldDB" id="A0A7Y0LYC7"/>
<sequence>MSATLDIAPLRSLVAVADCGGFGRAADALHLSQSAVSQHVRRLERVVGKPVVVRRGRGTEFTPAGIELLAHARLILAAHDGALLRLVGGPRRIVLGSTEHGAQELLPVVAGALVDELDAVVTYRLDKGAGLTEGLASGQVDVALLLGAPRSPEDGRVAADLPLHWVRAAGAPEPEPGAPVPLVALDEPCLIREWAVGTLRRAGRTADVQVSSASLSGVLLAVRGGLGVAALVTSGPLPDGLERCTSLPPLEAVPLRARAAAGGGRAQDVVVRAVAAHLAQTPAATAVPRGA</sequence>
<evidence type="ECO:0000259" key="5">
    <source>
        <dbReference type="PROSITE" id="PS50931"/>
    </source>
</evidence>
<dbReference type="InterPro" id="IPR000847">
    <property type="entry name" value="LysR_HTH_N"/>
</dbReference>
<dbReference type="Gene3D" id="3.40.190.10">
    <property type="entry name" value="Periplasmic binding protein-like II"/>
    <property type="match status" value="2"/>
</dbReference>
<evidence type="ECO:0000256" key="4">
    <source>
        <dbReference type="ARBA" id="ARBA00023163"/>
    </source>
</evidence>
<dbReference type="Proteomes" id="UP000562124">
    <property type="component" value="Unassembled WGS sequence"/>
</dbReference>
<comment type="similarity">
    <text evidence="1">Belongs to the LysR transcriptional regulatory family.</text>
</comment>
<dbReference type="PROSITE" id="PS50931">
    <property type="entry name" value="HTH_LYSR"/>
    <property type="match status" value="1"/>
</dbReference>
<evidence type="ECO:0000313" key="7">
    <source>
        <dbReference type="Proteomes" id="UP000562124"/>
    </source>
</evidence>
<evidence type="ECO:0000256" key="2">
    <source>
        <dbReference type="ARBA" id="ARBA00023015"/>
    </source>
</evidence>
<dbReference type="SUPFAM" id="SSF53850">
    <property type="entry name" value="Periplasmic binding protein-like II"/>
    <property type="match status" value="1"/>
</dbReference>
<gene>
    <name evidence="6" type="ORF">HIR71_09790</name>
</gene>
<dbReference type="InterPro" id="IPR036388">
    <property type="entry name" value="WH-like_DNA-bd_sf"/>
</dbReference>
<dbReference type="Pfam" id="PF03466">
    <property type="entry name" value="LysR_substrate"/>
    <property type="match status" value="1"/>
</dbReference>
<accession>A0A7Y0LYC7</accession>
<comment type="caution">
    <text evidence="6">The sequence shown here is derived from an EMBL/GenBank/DDBJ whole genome shotgun (WGS) entry which is preliminary data.</text>
</comment>
<keyword evidence="4" id="KW-0804">Transcription</keyword>
<organism evidence="6 7">
    <name type="scientific">Cellulomonas fimi</name>
    <dbReference type="NCBI Taxonomy" id="1708"/>
    <lineage>
        <taxon>Bacteria</taxon>
        <taxon>Bacillati</taxon>
        <taxon>Actinomycetota</taxon>
        <taxon>Actinomycetes</taxon>
        <taxon>Micrococcales</taxon>
        <taxon>Cellulomonadaceae</taxon>
        <taxon>Cellulomonas</taxon>
    </lineage>
</organism>
<keyword evidence="3" id="KW-0238">DNA-binding</keyword>
<dbReference type="EMBL" id="JABCJJ010000013">
    <property type="protein sequence ID" value="NMR20502.1"/>
    <property type="molecule type" value="Genomic_DNA"/>
</dbReference>
<reference evidence="6 7" key="1">
    <citation type="submission" date="2020-04" db="EMBL/GenBank/DDBJ databases">
        <title>Sequencing and Assembly of C. fimi.</title>
        <authorList>
            <person name="Ramsey A.R."/>
        </authorList>
    </citation>
    <scope>NUCLEOTIDE SEQUENCE [LARGE SCALE GENOMIC DNA]</scope>
    <source>
        <strain evidence="6 7">SB</strain>
    </source>
</reference>
<dbReference type="Pfam" id="PF00126">
    <property type="entry name" value="HTH_1"/>
    <property type="match status" value="1"/>
</dbReference>
<keyword evidence="7" id="KW-1185">Reference proteome</keyword>
<dbReference type="SUPFAM" id="SSF46785">
    <property type="entry name" value="Winged helix' DNA-binding domain"/>
    <property type="match status" value="1"/>
</dbReference>
<evidence type="ECO:0000256" key="3">
    <source>
        <dbReference type="ARBA" id="ARBA00023125"/>
    </source>
</evidence>
<dbReference type="InterPro" id="IPR036390">
    <property type="entry name" value="WH_DNA-bd_sf"/>
</dbReference>
<proteinExistence type="inferred from homology"/>
<dbReference type="RefSeq" id="WP_169324882.1">
    <property type="nucleotide sequence ID" value="NZ_JABCJJ010000013.1"/>
</dbReference>
<feature type="domain" description="HTH lysR-type" evidence="5">
    <location>
        <begin position="5"/>
        <end position="62"/>
    </location>
</feature>
<protein>
    <submittedName>
        <fullName evidence="6">LysR family transcriptional regulator</fullName>
    </submittedName>
</protein>
<keyword evidence="2" id="KW-0805">Transcription regulation</keyword>
<evidence type="ECO:0000256" key="1">
    <source>
        <dbReference type="ARBA" id="ARBA00009437"/>
    </source>
</evidence>
<dbReference type="PANTHER" id="PTHR30579">
    <property type="entry name" value="TRANSCRIPTIONAL REGULATOR"/>
    <property type="match status" value="1"/>
</dbReference>
<name>A0A7Y0LYC7_CELFI</name>
<dbReference type="PANTHER" id="PTHR30579:SF7">
    <property type="entry name" value="HTH-TYPE TRANSCRIPTIONAL REGULATOR LRHA-RELATED"/>
    <property type="match status" value="1"/>
</dbReference>
<dbReference type="PRINTS" id="PR00039">
    <property type="entry name" value="HTHLYSR"/>
</dbReference>
<dbReference type="InterPro" id="IPR005119">
    <property type="entry name" value="LysR_subst-bd"/>
</dbReference>
<dbReference type="GO" id="GO:0003677">
    <property type="term" value="F:DNA binding"/>
    <property type="evidence" value="ECO:0007669"/>
    <property type="project" value="UniProtKB-KW"/>
</dbReference>
<dbReference type="Gene3D" id="1.10.10.10">
    <property type="entry name" value="Winged helix-like DNA-binding domain superfamily/Winged helix DNA-binding domain"/>
    <property type="match status" value="1"/>
</dbReference>